<dbReference type="AlphaFoldDB" id="A0A9W9W979"/>
<dbReference type="Gene3D" id="1.10.10.60">
    <property type="entry name" value="Homeodomain-like"/>
    <property type="match status" value="1"/>
</dbReference>
<dbReference type="Pfam" id="PF03221">
    <property type="entry name" value="HTH_Tnp_Tc5"/>
    <property type="match status" value="1"/>
</dbReference>
<keyword evidence="5" id="KW-1185">Reference proteome</keyword>
<feature type="domain" description="HTH CENPB-type" evidence="3">
    <location>
        <begin position="171"/>
        <end position="245"/>
    </location>
</feature>
<reference evidence="4" key="1">
    <citation type="submission" date="2022-12" db="EMBL/GenBank/DDBJ databases">
        <authorList>
            <person name="Petersen C."/>
        </authorList>
    </citation>
    <scope>NUCLEOTIDE SEQUENCE</scope>
    <source>
        <strain evidence="4">IBT 29677</strain>
    </source>
</reference>
<comment type="caution">
    <text evidence="4">The sequence shown here is derived from an EMBL/GenBank/DDBJ whole genome shotgun (WGS) entry which is preliminary data.</text>
</comment>
<dbReference type="RefSeq" id="XP_056492954.1">
    <property type="nucleotide sequence ID" value="XM_056627159.1"/>
</dbReference>
<dbReference type="InterPro" id="IPR006600">
    <property type="entry name" value="HTH_CenpB_DNA-bd_dom"/>
</dbReference>
<dbReference type="Proteomes" id="UP001147747">
    <property type="component" value="Unassembled WGS sequence"/>
</dbReference>
<dbReference type="InterPro" id="IPR009057">
    <property type="entry name" value="Homeodomain-like_sf"/>
</dbReference>
<keyword evidence="1" id="KW-0238">DNA-binding</keyword>
<gene>
    <name evidence="4" type="ORF">N7509_002522</name>
</gene>
<feature type="compositionally biased region" description="Low complexity" evidence="2">
    <location>
        <begin position="317"/>
        <end position="336"/>
    </location>
</feature>
<feature type="compositionally biased region" description="Polar residues" evidence="2">
    <location>
        <begin position="252"/>
        <end position="277"/>
    </location>
</feature>
<feature type="region of interest" description="Disordered" evidence="2">
    <location>
        <begin position="82"/>
        <end position="131"/>
    </location>
</feature>
<evidence type="ECO:0000313" key="4">
    <source>
        <dbReference type="EMBL" id="KAJ5408639.1"/>
    </source>
</evidence>
<reference evidence="4" key="2">
    <citation type="journal article" date="2023" name="IMA Fungus">
        <title>Comparative genomic study of the Penicillium genus elucidates a diverse pangenome and 15 lateral gene transfer events.</title>
        <authorList>
            <person name="Petersen C."/>
            <person name="Sorensen T."/>
            <person name="Nielsen M.R."/>
            <person name="Sondergaard T.E."/>
            <person name="Sorensen J.L."/>
            <person name="Fitzpatrick D.A."/>
            <person name="Frisvad J.C."/>
            <person name="Nielsen K.L."/>
        </authorList>
    </citation>
    <scope>NUCLEOTIDE SEQUENCE</scope>
    <source>
        <strain evidence="4">IBT 29677</strain>
    </source>
</reference>
<dbReference type="PROSITE" id="PS51253">
    <property type="entry name" value="HTH_CENPB"/>
    <property type="match status" value="1"/>
</dbReference>
<dbReference type="EMBL" id="JAPZBU010000004">
    <property type="protein sequence ID" value="KAJ5408639.1"/>
    <property type="molecule type" value="Genomic_DNA"/>
</dbReference>
<dbReference type="SUPFAM" id="SSF46689">
    <property type="entry name" value="Homeodomain-like"/>
    <property type="match status" value="1"/>
</dbReference>
<protein>
    <recommendedName>
        <fullName evidence="3">HTH CENPB-type domain-containing protein</fullName>
    </recommendedName>
</protein>
<dbReference type="OrthoDB" id="9909311at2759"/>
<dbReference type="GO" id="GO:0003677">
    <property type="term" value="F:DNA binding"/>
    <property type="evidence" value="ECO:0007669"/>
    <property type="project" value="UniProtKB-KW"/>
</dbReference>
<name>A0A9W9W979_9EURO</name>
<feature type="region of interest" description="Disordered" evidence="2">
    <location>
        <begin position="242"/>
        <end position="370"/>
    </location>
</feature>
<evidence type="ECO:0000256" key="1">
    <source>
        <dbReference type="ARBA" id="ARBA00023125"/>
    </source>
</evidence>
<evidence type="ECO:0000259" key="3">
    <source>
        <dbReference type="PROSITE" id="PS51253"/>
    </source>
</evidence>
<sequence length="515" mass="56215">MEDPTAMETESHHAPDREFTHSPWVELGTFTSPQHSPPMPEYSGFDYGHSTMMGVDAYGMSIPPPYASLPLPLPSHHWPSMMTPPTPFQENGLPPVPAPTSVSPSAPAPPGRKSSTSSTTPRKTLTDDDRRRMCIYHEQNKTAKQTDIGVLYLRSCGRRKSISASMMVIAHLSSEPKGRIPDIEKALSNWARNYQRQGFSLNDEMIKEKAHFFAVTCGCPEGKERVITKAWLDKFKQKNSLMGAKARKGARSGSNSPIRINTDSTSESPLNSPTGHSPLSAIGFGSPLSPTHSLDGVKQEPIDGLPELSGGYQHGHSQSTTSLDTTSTGMTSPSSTLVSDSPFTPTSQSRLLSSTGIQSRPRSQTFPLAPIDPTLLTADESMDHKCTKSDSQQQLSVAILESPLELGDEEGQATVKGVNPSKIVKRNRSNPEIKTNAPGSPTQDEARQALELVMNYFQHQPAGLQAQEYVTIGKLMERLELAKTQHNPLIGGLTRIDEHEDSPRLTKKRSIHNLA</sequence>
<dbReference type="GeneID" id="81366139"/>
<evidence type="ECO:0000313" key="5">
    <source>
        <dbReference type="Proteomes" id="UP001147747"/>
    </source>
</evidence>
<feature type="compositionally biased region" description="Polar residues" evidence="2">
    <location>
        <begin position="337"/>
        <end position="366"/>
    </location>
</feature>
<proteinExistence type="predicted"/>
<evidence type="ECO:0000256" key="2">
    <source>
        <dbReference type="SAM" id="MobiDB-lite"/>
    </source>
</evidence>
<organism evidence="4 5">
    <name type="scientific">Penicillium cosmopolitanum</name>
    <dbReference type="NCBI Taxonomy" id="1131564"/>
    <lineage>
        <taxon>Eukaryota</taxon>
        <taxon>Fungi</taxon>
        <taxon>Dikarya</taxon>
        <taxon>Ascomycota</taxon>
        <taxon>Pezizomycotina</taxon>
        <taxon>Eurotiomycetes</taxon>
        <taxon>Eurotiomycetidae</taxon>
        <taxon>Eurotiales</taxon>
        <taxon>Aspergillaceae</taxon>
        <taxon>Penicillium</taxon>
    </lineage>
</organism>
<accession>A0A9W9W979</accession>